<evidence type="ECO:0000313" key="2">
    <source>
        <dbReference type="Proteomes" id="UP000541425"/>
    </source>
</evidence>
<gene>
    <name evidence="1" type="ORF">FHS60_000391</name>
</gene>
<dbReference type="Proteomes" id="UP000541425">
    <property type="component" value="Unassembled WGS sequence"/>
</dbReference>
<protein>
    <recommendedName>
        <fullName evidence="3">WG repeat-containing protein</fullName>
    </recommendedName>
</protein>
<reference evidence="1 2" key="1">
    <citation type="submission" date="2020-08" db="EMBL/GenBank/DDBJ databases">
        <title>Genomic Encyclopedia of Type Strains, Phase IV (KMG-IV): sequencing the most valuable type-strain genomes for metagenomic binning, comparative biology and taxonomic classification.</title>
        <authorList>
            <person name="Goeker M."/>
        </authorList>
    </citation>
    <scope>NUCLEOTIDE SEQUENCE [LARGE SCALE GENOMIC DNA]</scope>
    <source>
        <strain evidence="1 2">DSM 22548</strain>
    </source>
</reference>
<accession>A0A7W5YD77</accession>
<dbReference type="Pfam" id="PF14903">
    <property type="entry name" value="WG_beta_rep"/>
    <property type="match status" value="2"/>
</dbReference>
<dbReference type="AlphaFoldDB" id="A0A7W5YD77"/>
<comment type="caution">
    <text evidence="1">The sequence shown here is derived from an EMBL/GenBank/DDBJ whole genome shotgun (WGS) entry which is preliminary data.</text>
</comment>
<dbReference type="InterPro" id="IPR032774">
    <property type="entry name" value="WG_beta_rep"/>
</dbReference>
<sequence length="282" mass="32212">MEKKELLSVNQYTKVLVPASSYNMQDDDRLLIPFTSGDKIGFVNKEGYIVVKPQFSMYYGECYEENDNIRVTVDDLYGFPRSGGKVSTYKRPMYGLINYKGETIFEPSFYLLLPAIGDKKLYTVQNNHFEYAVLNIDGTEVVPFGKYNWIDGFDKGLARVKIGNVTNGQKENGNKWGLINENGKEVLSLEYDNIWNFYDKKRVTTKVVKGNVAHDVILSELLDMDKTQEKDNHSDNYDINVDDYGTNFGEYAGSYAQDVEGYSDDVIDDAFDGDPDAYWNID</sequence>
<dbReference type="PANTHER" id="PTHR37841">
    <property type="entry name" value="GLR2918 PROTEIN"/>
    <property type="match status" value="1"/>
</dbReference>
<evidence type="ECO:0000313" key="1">
    <source>
        <dbReference type="EMBL" id="MBB3701949.1"/>
    </source>
</evidence>
<name>A0A7W5YD77_9BACT</name>
<proteinExistence type="predicted"/>
<dbReference type="EMBL" id="JACICA010000001">
    <property type="protein sequence ID" value="MBB3701949.1"/>
    <property type="molecule type" value="Genomic_DNA"/>
</dbReference>
<evidence type="ECO:0008006" key="3">
    <source>
        <dbReference type="Google" id="ProtNLM"/>
    </source>
</evidence>
<dbReference type="RefSeq" id="WP_183694210.1">
    <property type="nucleotide sequence ID" value="NZ_JACICA010000001.1"/>
</dbReference>
<dbReference type="PANTHER" id="PTHR37841:SF1">
    <property type="entry name" value="DUF3298 DOMAIN-CONTAINING PROTEIN"/>
    <property type="match status" value="1"/>
</dbReference>
<organism evidence="1 2">
    <name type="scientific">Alloprevotella rava</name>
    <dbReference type="NCBI Taxonomy" id="671218"/>
    <lineage>
        <taxon>Bacteria</taxon>
        <taxon>Pseudomonadati</taxon>
        <taxon>Bacteroidota</taxon>
        <taxon>Bacteroidia</taxon>
        <taxon>Bacteroidales</taxon>
        <taxon>Prevotellaceae</taxon>
        <taxon>Alloprevotella</taxon>
    </lineage>
</organism>